<organism evidence="2 3">
    <name type="scientific">Cryptosporangium arvum DSM 44712</name>
    <dbReference type="NCBI Taxonomy" id="927661"/>
    <lineage>
        <taxon>Bacteria</taxon>
        <taxon>Bacillati</taxon>
        <taxon>Actinomycetota</taxon>
        <taxon>Actinomycetes</taxon>
        <taxon>Cryptosporangiales</taxon>
        <taxon>Cryptosporangiaceae</taxon>
        <taxon>Cryptosporangium</taxon>
    </lineage>
</organism>
<dbReference type="AlphaFoldDB" id="A0A010YP42"/>
<keyword evidence="3" id="KW-1185">Reference proteome</keyword>
<dbReference type="PATRIC" id="fig|927661.3.peg.3034"/>
<dbReference type="InterPro" id="IPR013096">
    <property type="entry name" value="Cupin_2"/>
</dbReference>
<sequence length="125" mass="13540">MDDRFTVLADVERPDFPADAGVMTALVEVAPGSGGSPPHRHSGPVFGYVLEGEVIFELEGEAPRVLRAGDTFSEPGGDVVHYRAANNRPDAWARFLAVMVCAPGVEMLTYLTADEIAARRHLRHP</sequence>
<name>A0A010YP42_9ACTN</name>
<reference evidence="2 3" key="1">
    <citation type="submission" date="2013-07" db="EMBL/GenBank/DDBJ databases">
        <authorList>
            <consortium name="DOE Joint Genome Institute"/>
            <person name="Eisen J."/>
            <person name="Huntemann M."/>
            <person name="Han J."/>
            <person name="Chen A."/>
            <person name="Kyrpides N."/>
            <person name="Mavromatis K."/>
            <person name="Markowitz V."/>
            <person name="Palaniappan K."/>
            <person name="Ivanova N."/>
            <person name="Schaumberg A."/>
            <person name="Pati A."/>
            <person name="Liolios K."/>
            <person name="Nordberg H.P."/>
            <person name="Cantor M.N."/>
            <person name="Hua S.X."/>
            <person name="Woyke T."/>
        </authorList>
    </citation>
    <scope>NUCLEOTIDE SEQUENCE [LARGE SCALE GENOMIC DNA]</scope>
    <source>
        <strain evidence="2 3">DSM 44712</strain>
    </source>
</reference>
<evidence type="ECO:0000313" key="3">
    <source>
        <dbReference type="Proteomes" id="UP000021053"/>
    </source>
</evidence>
<dbReference type="PANTHER" id="PTHR38599:SF1">
    <property type="entry name" value="CUPIN DOMAIN PROTEIN (AFU_ORTHOLOGUE AFUA_3G13620)"/>
    <property type="match status" value="1"/>
</dbReference>
<dbReference type="Proteomes" id="UP000021053">
    <property type="component" value="Unassembled WGS sequence"/>
</dbReference>
<comment type="caution">
    <text evidence="2">The sequence shown here is derived from an EMBL/GenBank/DDBJ whole genome shotgun (WGS) entry which is preliminary data.</text>
</comment>
<proteinExistence type="predicted"/>
<evidence type="ECO:0000313" key="2">
    <source>
        <dbReference type="EMBL" id="EXG81950.1"/>
    </source>
</evidence>
<dbReference type="Pfam" id="PF07883">
    <property type="entry name" value="Cupin_2"/>
    <property type="match status" value="1"/>
</dbReference>
<dbReference type="PANTHER" id="PTHR38599">
    <property type="entry name" value="CUPIN DOMAIN PROTEIN (AFU_ORTHOLOGUE AFUA_3G13620)"/>
    <property type="match status" value="1"/>
</dbReference>
<dbReference type="OrthoDB" id="4270834at2"/>
<dbReference type="Gene3D" id="2.60.120.10">
    <property type="entry name" value="Jelly Rolls"/>
    <property type="match status" value="1"/>
</dbReference>
<accession>A0A010YP42</accession>
<protein>
    <recommendedName>
        <fullName evidence="1">Cupin type-2 domain-containing protein</fullName>
    </recommendedName>
</protein>
<dbReference type="CDD" id="cd02234">
    <property type="entry name" value="cupin_BLR7677-like"/>
    <property type="match status" value="1"/>
</dbReference>
<dbReference type="HOGENOM" id="CLU_120069_2_0_11"/>
<dbReference type="EMBL" id="JFBT01000001">
    <property type="protein sequence ID" value="EXG81950.1"/>
    <property type="molecule type" value="Genomic_DNA"/>
</dbReference>
<gene>
    <name evidence="2" type="ORF">CryarDRAFT_3075</name>
</gene>
<dbReference type="InterPro" id="IPR011051">
    <property type="entry name" value="RmlC_Cupin_sf"/>
</dbReference>
<dbReference type="InterPro" id="IPR014710">
    <property type="entry name" value="RmlC-like_jellyroll"/>
</dbReference>
<dbReference type="RefSeq" id="WP_035851466.1">
    <property type="nucleotide sequence ID" value="NZ_KK073874.1"/>
</dbReference>
<feature type="domain" description="Cupin type-2" evidence="1">
    <location>
        <begin position="26"/>
        <end position="96"/>
    </location>
</feature>
<dbReference type="SUPFAM" id="SSF51182">
    <property type="entry name" value="RmlC-like cupins"/>
    <property type="match status" value="1"/>
</dbReference>
<evidence type="ECO:0000259" key="1">
    <source>
        <dbReference type="Pfam" id="PF07883"/>
    </source>
</evidence>